<dbReference type="Proteomes" id="UP000265631">
    <property type="component" value="Unassembled WGS sequence"/>
</dbReference>
<reference evidence="2 3" key="1">
    <citation type="journal article" date="2018" name="PLoS Pathog.">
        <title>Evolution of structural diversity of trichothecenes, a family of toxins produced by plant pathogenic and entomopathogenic fungi.</title>
        <authorList>
            <person name="Proctor R.H."/>
            <person name="McCormick S.P."/>
            <person name="Kim H.S."/>
            <person name="Cardoza R.E."/>
            <person name="Stanley A.M."/>
            <person name="Lindo L."/>
            <person name="Kelly A."/>
            <person name="Brown D.W."/>
            <person name="Lee T."/>
            <person name="Vaughan M.M."/>
            <person name="Alexander N.J."/>
            <person name="Busman M."/>
            <person name="Gutierrez S."/>
        </authorList>
    </citation>
    <scope>NUCLEOTIDE SEQUENCE [LARGE SCALE GENOMIC DNA]</scope>
    <source>
        <strain evidence="2 3">NRRL 13405</strain>
    </source>
</reference>
<sequence length="1294" mass="143652">MRLGQGFNSYTQQICIDDAVVINNDRAENTLLNDGTTMRILIQSQAKPSAWTRQREVVVDDRTIGLEKEPLHALPETDLDLDSDEDIATEAEETSELGEEPTIEDGTTEDISDNQDKTPQEEESSVPSGDEQPVDEDEDDEAIDNQIVGEEGGVDEVATSEDPTYPMAEGAKSKKEALGKSNAQDKKTSEDKTRALKPSYSTSNKVPVSKSRVRSSSTGTRRTSGFERPFKSAQAKAAGATITLTKNSATTAGQHQQSPGWKKLQDRLAARKAAQVKAELEDLEALRQAEKKRLQEQQKLQAEIEKETRAEDRIRREEDRAEQRKMRENKRKFEEERRAQMHQAIKDASSAKSKALTMEEMKAVLKQNQFAERWNGMGENAQESVFDASAPRGPSQTVTYTSRFVDRLSDITDDMCISGALSIKAAKIGGSGRGSFIDSDKFKNSDLTFYVSVKVINQTINFKDALEYKPMKGVKDNFTKIYGDSFISGFLEGGEFNAVVSMKILNKAKKTDIQAEAKVAFTSGPMSVEAEANVGIARENIESNTETTIQVSWCGGGHIKPLDQQWDIKSLMQAAARFPDLVADCPQRTYAILTKYDNLRTFIARQPQGYTKLQYENAQIYTNVLMDSFMSYKALYKRISDQIFQINQKTMEIVSSDKKGENISTAKPNNQQVPPLGARENDKQDGFYPFVDDRSPFEASIAGLDEARKAIRRQMARIVNEVDAIEEDPRLATDEDHHEPFQSATAFETRLPIVEVPERLRPRQIPLTGSRILAKVQSEEEKIQEAKNFEDACPLYNKTELMEPYEAAAFAKCIESDPSLGDHMQVTGAMGDKEKGIAFNTLEFVREGWHVQSITVKVSQGMVRAITVEYTNGLTVQKGLSSMGKAFKLGSFAPGERVVTCVIETGVWVSSPKESTNILALRLYTNRSRSLLAEARESIPTGDRSAIKDGFEYKNISVTTTDCPLLGGTLKAFFGRTDDADDVVRLGAIWGDILPEVSSTTSVNAGKVERRILPSKWGQTSTADLKTHKARFGITYSVAPEVILGFSEVRGVNKAPRPITWQLIVPATASTEGMTYKIDYSPEASEIQELTHSWMTLPKNEVNFNSGTHNFDGDIIDDAPNGSGSHQVIFSKPYKTVPAKPAVWCVDMDYTGNKSPGINHNARLRARVEALTTTGFTLIVETFDGSTHSGNVWGWCVWDKEYDGVKVKADTISFTNSEPTKGNLRNWDPDFGDKRPVSIMTGVRGFDINVSDGGRFHIKSQYQGELENGYISYGVDATASARWMEAMYLAILEN</sequence>
<name>A0A395MAQ7_9HYPO</name>
<proteinExistence type="predicted"/>
<feature type="compositionally biased region" description="Polar residues" evidence="1">
    <location>
        <begin position="662"/>
        <end position="673"/>
    </location>
</feature>
<feature type="compositionally biased region" description="Low complexity" evidence="1">
    <location>
        <begin position="208"/>
        <end position="223"/>
    </location>
</feature>
<feature type="compositionally biased region" description="Acidic residues" evidence="1">
    <location>
        <begin position="132"/>
        <end position="143"/>
    </location>
</feature>
<feature type="compositionally biased region" description="Basic and acidic residues" evidence="1">
    <location>
        <begin position="171"/>
        <end position="194"/>
    </location>
</feature>
<feature type="region of interest" description="Disordered" evidence="1">
    <location>
        <begin position="659"/>
        <end position="684"/>
    </location>
</feature>
<evidence type="ECO:0008006" key="4">
    <source>
        <dbReference type="Google" id="ProtNLM"/>
    </source>
</evidence>
<dbReference type="Gene3D" id="2.60.40.2080">
    <property type="match status" value="1"/>
</dbReference>
<dbReference type="EMBL" id="PXXK01000388">
    <property type="protein sequence ID" value="RFN44900.1"/>
    <property type="molecule type" value="Genomic_DNA"/>
</dbReference>
<feature type="region of interest" description="Disordered" evidence="1">
    <location>
        <begin position="90"/>
        <end position="239"/>
    </location>
</feature>
<dbReference type="SUPFAM" id="SSF141086">
    <property type="entry name" value="Agglutinin HPA-like"/>
    <property type="match status" value="1"/>
</dbReference>
<keyword evidence="3" id="KW-1185">Reference proteome</keyword>
<dbReference type="STRING" id="2594813.A0A395MAQ7"/>
<organism evidence="2 3">
    <name type="scientific">Fusarium flagelliforme</name>
    <dbReference type="NCBI Taxonomy" id="2675880"/>
    <lineage>
        <taxon>Eukaryota</taxon>
        <taxon>Fungi</taxon>
        <taxon>Dikarya</taxon>
        <taxon>Ascomycota</taxon>
        <taxon>Pezizomycotina</taxon>
        <taxon>Sordariomycetes</taxon>
        <taxon>Hypocreomycetidae</taxon>
        <taxon>Hypocreales</taxon>
        <taxon>Nectriaceae</taxon>
        <taxon>Fusarium</taxon>
        <taxon>Fusarium incarnatum-equiseti species complex</taxon>
    </lineage>
</organism>
<evidence type="ECO:0000256" key="1">
    <source>
        <dbReference type="SAM" id="MobiDB-lite"/>
    </source>
</evidence>
<feature type="compositionally biased region" description="Acidic residues" evidence="1">
    <location>
        <begin position="90"/>
        <end position="113"/>
    </location>
</feature>
<dbReference type="InterPro" id="IPR036404">
    <property type="entry name" value="Jacalin-like_lectin_dom_sf"/>
</dbReference>
<dbReference type="Gene3D" id="2.100.10.30">
    <property type="entry name" value="Jacalin-like lectin domain"/>
    <property type="match status" value="1"/>
</dbReference>
<comment type="caution">
    <text evidence="2">The sequence shown here is derived from an EMBL/GenBank/DDBJ whole genome shotgun (WGS) entry which is preliminary data.</text>
</comment>
<protein>
    <recommendedName>
        <fullName evidence="4">H-type lectin domain-containing protein</fullName>
    </recommendedName>
</protein>
<accession>A0A395MAQ7</accession>
<evidence type="ECO:0000313" key="2">
    <source>
        <dbReference type="EMBL" id="RFN44900.1"/>
    </source>
</evidence>
<gene>
    <name evidence="2" type="ORF">FIE12Z_10881</name>
</gene>
<feature type="region of interest" description="Disordered" evidence="1">
    <location>
        <begin position="305"/>
        <end position="336"/>
    </location>
</feature>
<evidence type="ECO:0000313" key="3">
    <source>
        <dbReference type="Proteomes" id="UP000265631"/>
    </source>
</evidence>
<dbReference type="InterPro" id="IPR037221">
    <property type="entry name" value="H-type_lectin_dom_sf"/>
</dbReference>